<dbReference type="Proteomes" id="UP000436522">
    <property type="component" value="Unassembled WGS sequence"/>
</dbReference>
<dbReference type="EMBL" id="BLIV01000007">
    <property type="protein sequence ID" value="GFE51698.1"/>
    <property type="molecule type" value="Genomic_DNA"/>
</dbReference>
<evidence type="ECO:0000313" key="4">
    <source>
        <dbReference type="EMBL" id="GFE51698.1"/>
    </source>
</evidence>
<proteinExistence type="predicted"/>
<reference evidence="4 5" key="1">
    <citation type="submission" date="2019-12" db="EMBL/GenBank/DDBJ databases">
        <title>Roseobacter cerasinus sp. nov., isolated from seawater around aquaculture.</title>
        <authorList>
            <person name="Muramatsu S."/>
            <person name="Takabe Y."/>
            <person name="Mori K."/>
            <person name="Takaichi S."/>
            <person name="Hanada S."/>
        </authorList>
    </citation>
    <scope>NUCLEOTIDE SEQUENCE [LARGE SCALE GENOMIC DNA]</scope>
    <source>
        <strain evidence="4 5">AI77</strain>
    </source>
</reference>
<dbReference type="PANTHER" id="PTHR36925:SF1">
    <property type="entry name" value="COBALT-PRECORRIN-6A REDUCTASE"/>
    <property type="match status" value="1"/>
</dbReference>
<keyword evidence="3" id="KW-0560">Oxidoreductase</keyword>
<sequence length="238" mass="26485">MAGAREAHTLAASLRRRGRKVIVSLPAAERAFEPFTAPVRIGPFPSKEAMADWMAAQGVRTVIDASHAFDVEISRDVSLICKVQDLRYLRVLRPPWRQSRQDIWLPYRSIAKAAQDVPAGERVFTNTGRATLNEYRGFRGDVLFVRQTQLHDEAAPFAFAHYVFGTPPFSQGGEESLFTELNISRLICRNVGGPASMSKLLAARRLGLPVAMIERPQTPAWITRVDSVNEALAWEANA</sequence>
<evidence type="ECO:0000256" key="2">
    <source>
        <dbReference type="ARBA" id="ARBA00022573"/>
    </source>
</evidence>
<evidence type="ECO:0000313" key="5">
    <source>
        <dbReference type="Proteomes" id="UP000436522"/>
    </source>
</evidence>
<dbReference type="Pfam" id="PF02571">
    <property type="entry name" value="CbiJ"/>
    <property type="match status" value="1"/>
</dbReference>
<name>A0A640VTI3_9RHOB</name>
<dbReference type="InterPro" id="IPR003723">
    <property type="entry name" value="Precorrin-6x_reduct"/>
</dbReference>
<dbReference type="AlphaFoldDB" id="A0A640VTI3"/>
<dbReference type="GO" id="GO:0009236">
    <property type="term" value="P:cobalamin biosynthetic process"/>
    <property type="evidence" value="ECO:0007669"/>
    <property type="project" value="UniProtKB-UniPathway"/>
</dbReference>
<evidence type="ECO:0000256" key="1">
    <source>
        <dbReference type="ARBA" id="ARBA00004953"/>
    </source>
</evidence>
<evidence type="ECO:0000256" key="3">
    <source>
        <dbReference type="ARBA" id="ARBA00023002"/>
    </source>
</evidence>
<gene>
    <name evidence="4" type="primary">cobK_2</name>
    <name evidence="4" type="ORF">So717_34510</name>
</gene>
<comment type="caution">
    <text evidence="4">The sequence shown here is derived from an EMBL/GenBank/DDBJ whole genome shotgun (WGS) entry which is preliminary data.</text>
</comment>
<dbReference type="GO" id="GO:0016994">
    <property type="term" value="F:precorrin-6A reductase activity"/>
    <property type="evidence" value="ECO:0007669"/>
    <property type="project" value="InterPro"/>
</dbReference>
<protein>
    <submittedName>
        <fullName evidence="4">Cobalt-precorrin-6A/precorrin-6x reductase</fullName>
    </submittedName>
</protein>
<dbReference type="UniPathway" id="UPA00148"/>
<organism evidence="4 5">
    <name type="scientific">Roseobacter cerasinus</name>
    <dbReference type="NCBI Taxonomy" id="2602289"/>
    <lineage>
        <taxon>Bacteria</taxon>
        <taxon>Pseudomonadati</taxon>
        <taxon>Pseudomonadota</taxon>
        <taxon>Alphaproteobacteria</taxon>
        <taxon>Rhodobacterales</taxon>
        <taxon>Roseobacteraceae</taxon>
        <taxon>Roseobacter</taxon>
    </lineage>
</organism>
<dbReference type="PANTHER" id="PTHR36925">
    <property type="entry name" value="COBALT-PRECORRIN-6A REDUCTASE"/>
    <property type="match status" value="1"/>
</dbReference>
<keyword evidence="2" id="KW-0169">Cobalamin biosynthesis</keyword>
<accession>A0A640VTI3</accession>
<keyword evidence="5" id="KW-1185">Reference proteome</keyword>
<comment type="pathway">
    <text evidence="1">Cofactor biosynthesis; adenosylcobalamin biosynthesis.</text>
</comment>
<dbReference type="PROSITE" id="PS51014">
    <property type="entry name" value="COBK_CBIJ"/>
    <property type="match status" value="1"/>
</dbReference>